<keyword evidence="2" id="KW-0378">Hydrolase</keyword>
<accession>A0A1N6CZV7</accession>
<sequence>MIDRRHLLLGASCGAISALFPAPVFAQLVNSPPSRPAVTEIPVRLETGDGHRFEATIFAPDFEGTYPAVLFSHGNFASPDRYRHMLNPIAEAGYVVIAPTHLDAEILRLDPKPAPERIWATRNAEIALIASIPEPVRKALDRRDTMISEDKLAVMGHSYGALIAQLAAGAVATEADGAQPNRRIPGAGALVAWSPPGPMANLINAEGWSHIDLPSLTITGTADVLPGFIDSWELHKVSHNATPAGQRWLWVGEDVNHYFDGIFGRPGSIRREIGERFNHAIATTIQFLDSHLKPEKPAAPVAPTTGVTLTKD</sequence>
<organism evidence="2 3">
    <name type="scientific">Parasphingorhabdus marina DSM 22363</name>
    <dbReference type="NCBI Taxonomy" id="1123272"/>
    <lineage>
        <taxon>Bacteria</taxon>
        <taxon>Pseudomonadati</taxon>
        <taxon>Pseudomonadota</taxon>
        <taxon>Alphaproteobacteria</taxon>
        <taxon>Sphingomonadales</taxon>
        <taxon>Sphingomonadaceae</taxon>
        <taxon>Parasphingorhabdus</taxon>
    </lineage>
</organism>
<dbReference type="InterPro" id="IPR029058">
    <property type="entry name" value="AB_hydrolase_fold"/>
</dbReference>
<dbReference type="STRING" id="1123272.SAMN02745824_1345"/>
<dbReference type="AlphaFoldDB" id="A0A1N6CZV7"/>
<protein>
    <submittedName>
        <fullName evidence="2">Alpha/beta hydrolase family protein</fullName>
    </submittedName>
</protein>
<dbReference type="Gene3D" id="3.40.50.1820">
    <property type="entry name" value="alpha/beta hydrolase"/>
    <property type="match status" value="1"/>
</dbReference>
<dbReference type="SUPFAM" id="SSF53474">
    <property type="entry name" value="alpha/beta-Hydrolases"/>
    <property type="match status" value="1"/>
</dbReference>
<dbReference type="PANTHER" id="PTHR33428">
    <property type="entry name" value="CHLOROPHYLLASE-2, CHLOROPLASTIC"/>
    <property type="match status" value="1"/>
</dbReference>
<evidence type="ECO:0000256" key="1">
    <source>
        <dbReference type="SAM" id="SignalP"/>
    </source>
</evidence>
<dbReference type="GO" id="GO:0016787">
    <property type="term" value="F:hydrolase activity"/>
    <property type="evidence" value="ECO:0007669"/>
    <property type="project" value="UniProtKB-KW"/>
</dbReference>
<proteinExistence type="predicted"/>
<evidence type="ECO:0000313" key="3">
    <source>
        <dbReference type="Proteomes" id="UP000185192"/>
    </source>
</evidence>
<evidence type="ECO:0000313" key="2">
    <source>
        <dbReference type="EMBL" id="SIN64101.1"/>
    </source>
</evidence>
<keyword evidence="3" id="KW-1185">Reference proteome</keyword>
<feature type="signal peptide" evidence="1">
    <location>
        <begin position="1"/>
        <end position="26"/>
    </location>
</feature>
<dbReference type="PANTHER" id="PTHR33428:SF14">
    <property type="entry name" value="CARBOXYLESTERASE TYPE B DOMAIN-CONTAINING PROTEIN"/>
    <property type="match status" value="1"/>
</dbReference>
<dbReference type="InterPro" id="IPR017395">
    <property type="entry name" value="Chlorophyllase-like"/>
</dbReference>
<gene>
    <name evidence="2" type="ORF">SAMN02745824_1345</name>
</gene>
<feature type="chain" id="PRO_5012500852" evidence="1">
    <location>
        <begin position="27"/>
        <end position="312"/>
    </location>
</feature>
<dbReference type="Proteomes" id="UP000185192">
    <property type="component" value="Unassembled WGS sequence"/>
</dbReference>
<dbReference type="ESTHER" id="9sphn-a0a1n6czv7">
    <property type="family name" value="Chlorophyllase"/>
</dbReference>
<dbReference type="EMBL" id="FSQW01000001">
    <property type="protein sequence ID" value="SIN64101.1"/>
    <property type="molecule type" value="Genomic_DNA"/>
</dbReference>
<dbReference type="Pfam" id="PF07224">
    <property type="entry name" value="Chlorophyllase"/>
    <property type="match status" value="1"/>
</dbReference>
<reference evidence="3" key="1">
    <citation type="submission" date="2016-11" db="EMBL/GenBank/DDBJ databases">
        <authorList>
            <person name="Varghese N."/>
            <person name="Submissions S."/>
        </authorList>
    </citation>
    <scope>NUCLEOTIDE SEQUENCE [LARGE SCALE GENOMIC DNA]</scope>
    <source>
        <strain evidence="3">DSM 22363</strain>
    </source>
</reference>
<keyword evidence="1" id="KW-0732">Signal</keyword>
<name>A0A1N6CZV7_9SPHN</name>